<accession>A0A4S2MQY2</accession>
<evidence type="ECO:0000313" key="2">
    <source>
        <dbReference type="Proteomes" id="UP000298138"/>
    </source>
</evidence>
<evidence type="ECO:0000313" key="1">
    <source>
        <dbReference type="EMBL" id="TGZ77058.1"/>
    </source>
</evidence>
<dbReference type="Proteomes" id="UP000298138">
    <property type="component" value="Unassembled WGS sequence"/>
</dbReference>
<dbReference type="EMBL" id="ML220160">
    <property type="protein sequence ID" value="TGZ77058.1"/>
    <property type="molecule type" value="Genomic_DNA"/>
</dbReference>
<protein>
    <submittedName>
        <fullName evidence="1">Uncharacterized protein</fullName>
    </submittedName>
</protein>
<gene>
    <name evidence="1" type="ORF">EX30DRAFT_366965</name>
</gene>
<keyword evidence="2" id="KW-1185">Reference proteome</keyword>
<dbReference type="AlphaFoldDB" id="A0A4S2MQY2"/>
<organism evidence="1 2">
    <name type="scientific">Ascodesmis nigricans</name>
    <dbReference type="NCBI Taxonomy" id="341454"/>
    <lineage>
        <taxon>Eukaryota</taxon>
        <taxon>Fungi</taxon>
        <taxon>Dikarya</taxon>
        <taxon>Ascomycota</taxon>
        <taxon>Pezizomycotina</taxon>
        <taxon>Pezizomycetes</taxon>
        <taxon>Pezizales</taxon>
        <taxon>Ascodesmidaceae</taxon>
        <taxon>Ascodesmis</taxon>
    </lineage>
</organism>
<reference evidence="1 2" key="1">
    <citation type="submission" date="2019-04" db="EMBL/GenBank/DDBJ databases">
        <title>Comparative genomics and transcriptomics to analyze fruiting body development in filamentous ascomycetes.</title>
        <authorList>
            <consortium name="DOE Joint Genome Institute"/>
            <person name="Lutkenhaus R."/>
            <person name="Traeger S."/>
            <person name="Breuer J."/>
            <person name="Kuo A."/>
            <person name="Lipzen A."/>
            <person name="Pangilinan J."/>
            <person name="Dilworth D."/>
            <person name="Sandor L."/>
            <person name="Poggeler S."/>
            <person name="Barry K."/>
            <person name="Grigoriev I.V."/>
            <person name="Nowrousian M."/>
        </authorList>
    </citation>
    <scope>NUCLEOTIDE SEQUENCE [LARGE SCALE GENOMIC DNA]</scope>
    <source>
        <strain evidence="1 2">CBS 389.68</strain>
    </source>
</reference>
<name>A0A4S2MQY2_9PEZI</name>
<proteinExistence type="predicted"/>
<dbReference type="InParanoid" id="A0A4S2MQY2"/>
<sequence length="182" mass="21277">MCQNLAGDGRKRMRRRMKIEDGREERVGRFRKEESGQHVIKIHSLRCLQFLSACDAITSVLDTSIQQRITRYTSSPPPQSSFFASNPPRFPELDPTKYHESHGVALRPAKVMLRRTFVDEVGVGKGKDRFFEKMGFWEVGFVKRAGVKWGREYDMKFYYLNLEEWDGVNGRLKERDGERARL</sequence>